<evidence type="ECO:0000256" key="5">
    <source>
        <dbReference type="SAM" id="MobiDB-lite"/>
    </source>
</evidence>
<evidence type="ECO:0000313" key="7">
    <source>
        <dbReference type="EMBL" id="CAI2375913.1"/>
    </source>
</evidence>
<feature type="domain" description="Methyltransferase" evidence="6">
    <location>
        <begin position="102"/>
        <end position="199"/>
    </location>
</feature>
<feature type="region of interest" description="Disordered" evidence="5">
    <location>
        <begin position="1"/>
        <end position="21"/>
    </location>
</feature>
<dbReference type="GO" id="GO:0032259">
    <property type="term" value="P:methylation"/>
    <property type="evidence" value="ECO:0007669"/>
    <property type="project" value="UniProtKB-KW"/>
</dbReference>
<gene>
    <name evidence="7" type="ORF">ECRASSUSDP1_LOCUS17279</name>
</gene>
<dbReference type="InterPro" id="IPR041698">
    <property type="entry name" value="Methyltransf_25"/>
</dbReference>
<dbReference type="GO" id="GO:0008757">
    <property type="term" value="F:S-adenosylmethionine-dependent methyltransferase activity"/>
    <property type="evidence" value="ECO:0007669"/>
    <property type="project" value="UniProtKB-ARBA"/>
</dbReference>
<comment type="function">
    <text evidence="4">S-adenosyl-L-methionine-dependent methyltransferase.</text>
</comment>
<keyword evidence="8" id="KW-1185">Reference proteome</keyword>
<dbReference type="InterPro" id="IPR026113">
    <property type="entry name" value="METTL2/6/8-like"/>
</dbReference>
<dbReference type="InterPro" id="IPR029063">
    <property type="entry name" value="SAM-dependent_MTases_sf"/>
</dbReference>
<reference evidence="7" key="1">
    <citation type="submission" date="2023-07" db="EMBL/GenBank/DDBJ databases">
        <authorList>
            <consortium name="AG Swart"/>
            <person name="Singh M."/>
            <person name="Singh A."/>
            <person name="Seah K."/>
            <person name="Emmerich C."/>
        </authorList>
    </citation>
    <scope>NUCLEOTIDE SEQUENCE</scope>
    <source>
        <strain evidence="7">DP1</strain>
    </source>
</reference>
<sequence>MEPNPEPQEEVKTVEGPSEIPEGHSVKYYEWTDDMTQKCQDVIDEDENYHPEAGKLKKHAGMNWHIFYSNNKTNFFKNRHYLIKEFTEMKEKCDDQEIVRLLDAGCGVGNALFPLCKDLPNLHVDAFDFALKAVNLVKEHEKFEEERMKVEQCDLVRDDIPFEAGTHDFAILIFVLSAIFPEHYKDVIQKVYDQLNQGGILYFRDYGKYDMAQMRFAKKKTSKVLDNFYVRGDKTLAYYFTIEEVDELMTSVGFKKLSLDYHYKEFENRKKGLKMHRVWIQAKYIKE</sequence>
<comment type="caution">
    <text evidence="7">The sequence shown here is derived from an EMBL/GenBank/DDBJ whole genome shotgun (WGS) entry which is preliminary data.</text>
</comment>
<dbReference type="AlphaFoldDB" id="A0AAD1XN17"/>
<dbReference type="SUPFAM" id="SSF53335">
    <property type="entry name" value="S-adenosyl-L-methionine-dependent methyltransferases"/>
    <property type="match status" value="1"/>
</dbReference>
<comment type="similarity">
    <text evidence="1 4">Belongs to the methyltransferase superfamily. METL family.</text>
</comment>
<dbReference type="PIRSF" id="PIRSF037755">
    <property type="entry name" value="Mettl2_prd"/>
    <property type="match status" value="1"/>
</dbReference>
<evidence type="ECO:0000259" key="6">
    <source>
        <dbReference type="Pfam" id="PF13649"/>
    </source>
</evidence>
<evidence type="ECO:0000256" key="2">
    <source>
        <dbReference type="ARBA" id="ARBA00022603"/>
    </source>
</evidence>
<accession>A0AAD1XN17</accession>
<name>A0AAD1XN17_EUPCR</name>
<dbReference type="Proteomes" id="UP001295684">
    <property type="component" value="Unassembled WGS sequence"/>
</dbReference>
<dbReference type="PANTHER" id="PTHR22809">
    <property type="entry name" value="METHYLTRANSFERASE-RELATED"/>
    <property type="match status" value="1"/>
</dbReference>
<dbReference type="GO" id="GO:0008173">
    <property type="term" value="F:RNA methyltransferase activity"/>
    <property type="evidence" value="ECO:0007669"/>
    <property type="project" value="UniProtKB-ARBA"/>
</dbReference>
<evidence type="ECO:0000313" key="8">
    <source>
        <dbReference type="Proteomes" id="UP001295684"/>
    </source>
</evidence>
<dbReference type="EC" id="2.1.1.-" evidence="4"/>
<dbReference type="EMBL" id="CAMPGE010017428">
    <property type="protein sequence ID" value="CAI2375913.1"/>
    <property type="molecule type" value="Genomic_DNA"/>
</dbReference>
<organism evidence="7 8">
    <name type="scientific">Euplotes crassus</name>
    <dbReference type="NCBI Taxonomy" id="5936"/>
    <lineage>
        <taxon>Eukaryota</taxon>
        <taxon>Sar</taxon>
        <taxon>Alveolata</taxon>
        <taxon>Ciliophora</taxon>
        <taxon>Intramacronucleata</taxon>
        <taxon>Spirotrichea</taxon>
        <taxon>Hypotrichia</taxon>
        <taxon>Euplotida</taxon>
        <taxon>Euplotidae</taxon>
        <taxon>Moneuplotes</taxon>
    </lineage>
</organism>
<keyword evidence="2 4" id="KW-0489">Methyltransferase</keyword>
<proteinExistence type="inferred from homology"/>
<dbReference type="PANTHER" id="PTHR22809:SF5">
    <property type="entry name" value="TRNA N(3)-METHYLCYTIDINE METHYLTRANSFERASE METTL6"/>
    <property type="match status" value="1"/>
</dbReference>
<keyword evidence="3 4" id="KW-0808">Transferase</keyword>
<evidence type="ECO:0000256" key="3">
    <source>
        <dbReference type="ARBA" id="ARBA00022679"/>
    </source>
</evidence>
<dbReference type="Gene3D" id="3.40.50.150">
    <property type="entry name" value="Vaccinia Virus protein VP39"/>
    <property type="match status" value="1"/>
</dbReference>
<dbReference type="Pfam" id="PF13649">
    <property type="entry name" value="Methyltransf_25"/>
    <property type="match status" value="1"/>
</dbReference>
<evidence type="ECO:0000256" key="1">
    <source>
        <dbReference type="ARBA" id="ARBA00009725"/>
    </source>
</evidence>
<dbReference type="CDD" id="cd02440">
    <property type="entry name" value="AdoMet_MTases"/>
    <property type="match status" value="1"/>
</dbReference>
<evidence type="ECO:0000256" key="4">
    <source>
        <dbReference type="PIRNR" id="PIRNR037755"/>
    </source>
</evidence>
<protein>
    <recommendedName>
        <fullName evidence="4">tRNA N(3)-methylcytidine methyltransferase</fullName>
        <ecNumber evidence="4">2.1.1.-</ecNumber>
    </recommendedName>
</protein>